<dbReference type="SUPFAM" id="SSF100950">
    <property type="entry name" value="NagB/RpiA/CoA transferase-like"/>
    <property type="match status" value="1"/>
</dbReference>
<dbReference type="PANTHER" id="PTHR13707:SF57">
    <property type="entry name" value="SUCCINYL-COA:3-KETOACID COENZYME A TRANSFERASE SUBUNIT B-RELATED"/>
    <property type="match status" value="1"/>
</dbReference>
<protein>
    <submittedName>
        <fullName evidence="1">Succinyl-CoA--3-ketoacid-CoA transferase</fullName>
    </submittedName>
</protein>
<dbReference type="Pfam" id="PF01144">
    <property type="entry name" value="CoA_trans"/>
    <property type="match status" value="1"/>
</dbReference>
<dbReference type="GO" id="GO:0008410">
    <property type="term" value="F:CoA-transferase activity"/>
    <property type="evidence" value="ECO:0007669"/>
    <property type="project" value="InterPro"/>
</dbReference>
<name>A0A9D1SLY1_9FIRM</name>
<organism evidence="1 2">
    <name type="scientific">Candidatus Avacidaminococcus intestinavium</name>
    <dbReference type="NCBI Taxonomy" id="2840684"/>
    <lineage>
        <taxon>Bacteria</taxon>
        <taxon>Bacillati</taxon>
        <taxon>Bacillota</taxon>
        <taxon>Negativicutes</taxon>
        <taxon>Acidaminococcales</taxon>
        <taxon>Acidaminococcaceae</taxon>
        <taxon>Acidaminococcaceae incertae sedis</taxon>
        <taxon>Candidatus Avacidaminococcus</taxon>
    </lineage>
</organism>
<dbReference type="SMART" id="SM00882">
    <property type="entry name" value="CoA_trans"/>
    <property type="match status" value="1"/>
</dbReference>
<reference evidence="1" key="2">
    <citation type="journal article" date="2021" name="PeerJ">
        <title>Extensive microbial diversity within the chicken gut microbiome revealed by metagenomics and culture.</title>
        <authorList>
            <person name="Gilroy R."/>
            <person name="Ravi A."/>
            <person name="Getino M."/>
            <person name="Pursley I."/>
            <person name="Horton D.L."/>
            <person name="Alikhan N.F."/>
            <person name="Baker D."/>
            <person name="Gharbi K."/>
            <person name="Hall N."/>
            <person name="Watson M."/>
            <person name="Adriaenssens E.M."/>
            <person name="Foster-Nyarko E."/>
            <person name="Jarju S."/>
            <person name="Secka A."/>
            <person name="Antonio M."/>
            <person name="Oren A."/>
            <person name="Chaudhuri R.R."/>
            <person name="La Ragione R."/>
            <person name="Hildebrand F."/>
            <person name="Pallen M.J."/>
        </authorList>
    </citation>
    <scope>NUCLEOTIDE SEQUENCE</scope>
    <source>
        <strain evidence="1">CHK160-1198</strain>
    </source>
</reference>
<dbReference type="InterPro" id="IPR004165">
    <property type="entry name" value="CoA_trans_fam_I"/>
</dbReference>
<evidence type="ECO:0000313" key="1">
    <source>
        <dbReference type="EMBL" id="HIU64775.1"/>
    </source>
</evidence>
<accession>A0A9D1SLY1</accession>
<comment type="caution">
    <text evidence="1">The sequence shown here is derived from an EMBL/GenBank/DDBJ whole genome shotgun (WGS) entry which is preliminary data.</text>
</comment>
<dbReference type="AlphaFoldDB" id="A0A9D1SLY1"/>
<sequence>MKIDKEQANIRIAKNIAALFNETNDITIINLGVGLPTTVSNYITNKKVFVQAENGMLGVGALATDEEAHPQLINAGRQAVKETPGCSFFDSATSFGMIRGGHINATVLGAFEVDEKGNVANWIIPNGKMFGVGGAMDLVVGAEKVIIAMMHTSKGKSKLLRKCTLPITGYGEVDILVTEMGMFFFENGIITLRKIAPDVNLEELRDVTEFEFLVADDLVDMID</sequence>
<dbReference type="EMBL" id="DVNI01000119">
    <property type="protein sequence ID" value="HIU64775.1"/>
    <property type="molecule type" value="Genomic_DNA"/>
</dbReference>
<dbReference type="PANTHER" id="PTHR13707">
    <property type="entry name" value="KETOACID-COENZYME A TRANSFERASE"/>
    <property type="match status" value="1"/>
</dbReference>
<evidence type="ECO:0000313" key="2">
    <source>
        <dbReference type="Proteomes" id="UP000824099"/>
    </source>
</evidence>
<keyword evidence="1" id="KW-0808">Transferase</keyword>
<dbReference type="Proteomes" id="UP000824099">
    <property type="component" value="Unassembled WGS sequence"/>
</dbReference>
<reference evidence="1" key="1">
    <citation type="submission" date="2020-10" db="EMBL/GenBank/DDBJ databases">
        <authorList>
            <person name="Gilroy R."/>
        </authorList>
    </citation>
    <scope>NUCLEOTIDE SEQUENCE</scope>
    <source>
        <strain evidence="1">CHK160-1198</strain>
    </source>
</reference>
<gene>
    <name evidence="1" type="ORF">IAB06_07070</name>
</gene>
<dbReference type="Gene3D" id="3.40.1080.10">
    <property type="entry name" value="Glutaconate Coenzyme A-transferase"/>
    <property type="match status" value="1"/>
</dbReference>
<dbReference type="InterPro" id="IPR037171">
    <property type="entry name" value="NagB/RpiA_transferase-like"/>
</dbReference>
<proteinExistence type="predicted"/>